<evidence type="ECO:0000259" key="3">
    <source>
        <dbReference type="PROSITE" id="PS50287"/>
    </source>
</evidence>
<evidence type="ECO:0000256" key="2">
    <source>
        <dbReference type="ARBA" id="ARBA00023157"/>
    </source>
</evidence>
<dbReference type="PROSITE" id="PS50287">
    <property type="entry name" value="SRCR_2"/>
    <property type="match status" value="1"/>
</dbReference>
<dbReference type="GO" id="GO:0031638">
    <property type="term" value="P:zymogen activation"/>
    <property type="evidence" value="ECO:0007669"/>
    <property type="project" value="TreeGrafter"/>
</dbReference>
<keyword evidence="1" id="KW-0732">Signal</keyword>
<protein>
    <recommendedName>
        <fullName evidence="3">SRCR domain-containing protein</fullName>
    </recommendedName>
</protein>
<dbReference type="AlphaFoldDB" id="A0A7S1SD52"/>
<proteinExistence type="predicted"/>
<keyword evidence="2" id="KW-1015">Disulfide bond</keyword>
<dbReference type="PRINTS" id="PR00258">
    <property type="entry name" value="SPERACTRCPTR"/>
</dbReference>
<evidence type="ECO:0000256" key="1">
    <source>
        <dbReference type="ARBA" id="ARBA00022729"/>
    </source>
</evidence>
<dbReference type="GO" id="GO:0004252">
    <property type="term" value="F:serine-type endopeptidase activity"/>
    <property type="evidence" value="ECO:0007669"/>
    <property type="project" value="TreeGrafter"/>
</dbReference>
<dbReference type="PANTHER" id="PTHR48071">
    <property type="entry name" value="SRCR DOMAIN-CONTAINING PROTEIN"/>
    <property type="match status" value="1"/>
</dbReference>
<reference evidence="4" key="1">
    <citation type="submission" date="2021-01" db="EMBL/GenBank/DDBJ databases">
        <authorList>
            <person name="Corre E."/>
            <person name="Pelletier E."/>
            <person name="Niang G."/>
            <person name="Scheremetjew M."/>
            <person name="Finn R."/>
            <person name="Kale V."/>
            <person name="Holt S."/>
            <person name="Cochrane G."/>
            <person name="Meng A."/>
            <person name="Brown T."/>
            <person name="Cohen L."/>
        </authorList>
    </citation>
    <scope>NUCLEOTIDE SEQUENCE</scope>
    <source>
        <strain evidence="4">OF101</strain>
    </source>
</reference>
<dbReference type="Gene3D" id="3.10.250.10">
    <property type="entry name" value="SRCR-like domain"/>
    <property type="match status" value="1"/>
</dbReference>
<dbReference type="Pfam" id="PF00530">
    <property type="entry name" value="SRCR"/>
    <property type="match status" value="1"/>
</dbReference>
<dbReference type="EMBL" id="HBGE01114401">
    <property type="protein sequence ID" value="CAD9191475.1"/>
    <property type="molecule type" value="Transcribed_RNA"/>
</dbReference>
<organism evidence="4">
    <name type="scientific">Alexandrium catenella</name>
    <name type="common">Red tide dinoflagellate</name>
    <name type="synonym">Gonyaulax catenella</name>
    <dbReference type="NCBI Taxonomy" id="2925"/>
    <lineage>
        <taxon>Eukaryota</taxon>
        <taxon>Sar</taxon>
        <taxon>Alveolata</taxon>
        <taxon>Dinophyceae</taxon>
        <taxon>Gonyaulacales</taxon>
        <taxon>Pyrocystaceae</taxon>
        <taxon>Alexandrium</taxon>
    </lineage>
</organism>
<dbReference type="FunFam" id="3.10.250.10:FF:000001">
    <property type="entry name" value="Lysyl oxidase 4 isoform X1"/>
    <property type="match status" value="1"/>
</dbReference>
<sequence>MAAAAGAEAAASPGGVGAGLAAASAGVDACGPSGSGALCALAAYQQRLEAAAATERHLRGAAPKANLSAKAKIPSVVTCAFAQDYSNLCGPSGFKPAVEAKGPDNFQCKMCYEECCVATIRLTSDGSCHSCATRSEGVLEVLHDGKWGTVCDRGFDAADATVACHQLGHARGGKPLPGASPPLHAHRKQKPIWLDNVSCTGQEPRLEDCRADKWGAGDCGHAADVYVECL</sequence>
<evidence type="ECO:0000313" key="4">
    <source>
        <dbReference type="EMBL" id="CAD9191475.1"/>
    </source>
</evidence>
<dbReference type="PANTHER" id="PTHR48071:SF24">
    <property type="entry name" value="DELETED IN MALIGNANT BRAIN TUMORS 1 PROTEIN-LIKE"/>
    <property type="match status" value="1"/>
</dbReference>
<dbReference type="InterPro" id="IPR001190">
    <property type="entry name" value="SRCR"/>
</dbReference>
<accession>A0A7S1SD52</accession>
<dbReference type="GO" id="GO:0005886">
    <property type="term" value="C:plasma membrane"/>
    <property type="evidence" value="ECO:0007669"/>
    <property type="project" value="TreeGrafter"/>
</dbReference>
<name>A0A7S1SD52_ALECA</name>
<dbReference type="SUPFAM" id="SSF56487">
    <property type="entry name" value="SRCR-like"/>
    <property type="match status" value="1"/>
</dbReference>
<dbReference type="InterPro" id="IPR036772">
    <property type="entry name" value="SRCR-like_dom_sf"/>
</dbReference>
<feature type="domain" description="SRCR" evidence="3">
    <location>
        <begin position="120"/>
        <end position="230"/>
    </location>
</feature>
<dbReference type="SMART" id="SM00202">
    <property type="entry name" value="SR"/>
    <property type="match status" value="1"/>
</dbReference>
<gene>
    <name evidence="4" type="ORF">ACAT0790_LOCUS68250</name>
</gene>